<dbReference type="Gene3D" id="3.60.21.10">
    <property type="match status" value="1"/>
</dbReference>
<dbReference type="InterPro" id="IPR050535">
    <property type="entry name" value="DNA_Repair-Maintenance_Comp"/>
</dbReference>
<accession>A0A840QPF6</accession>
<comment type="caution">
    <text evidence="3">The sequence shown here is derived from an EMBL/GenBank/DDBJ whole genome shotgun (WGS) entry which is preliminary data.</text>
</comment>
<feature type="domain" description="Calcineurin-like phosphoesterase" evidence="2">
    <location>
        <begin position="5"/>
        <end position="203"/>
    </location>
</feature>
<evidence type="ECO:0000313" key="4">
    <source>
        <dbReference type="Proteomes" id="UP000551878"/>
    </source>
</evidence>
<evidence type="ECO:0000259" key="2">
    <source>
        <dbReference type="Pfam" id="PF00149"/>
    </source>
</evidence>
<dbReference type="SUPFAM" id="SSF56300">
    <property type="entry name" value="Metallo-dependent phosphatases"/>
    <property type="match status" value="1"/>
</dbReference>
<dbReference type="CDD" id="cd00840">
    <property type="entry name" value="MPP_Mre11_N"/>
    <property type="match status" value="1"/>
</dbReference>
<protein>
    <submittedName>
        <fullName evidence="3">DNA repair exonuclease SbcCD nuclease subunit</fullName>
    </submittedName>
</protein>
<dbReference type="Pfam" id="PF00149">
    <property type="entry name" value="Metallophos"/>
    <property type="match status" value="1"/>
</dbReference>
<keyword evidence="4" id="KW-1185">Reference proteome</keyword>
<dbReference type="InterPro" id="IPR029052">
    <property type="entry name" value="Metallo-depent_PP-like"/>
</dbReference>
<reference evidence="3 4" key="1">
    <citation type="submission" date="2020-08" db="EMBL/GenBank/DDBJ databases">
        <title>Genomic Encyclopedia of Type Strains, Phase IV (KMG-IV): sequencing the most valuable type-strain genomes for metagenomic binning, comparative biology and taxonomic classification.</title>
        <authorList>
            <person name="Goeker M."/>
        </authorList>
    </citation>
    <scope>NUCLEOTIDE SEQUENCE [LARGE SCALE GENOMIC DNA]</scope>
    <source>
        <strain evidence="3 4">DSM 24696</strain>
    </source>
</reference>
<dbReference type="InterPro" id="IPR014576">
    <property type="entry name" value="Pesterase_YhaO"/>
</dbReference>
<dbReference type="EMBL" id="JACHHB010000005">
    <property type="protein sequence ID" value="MBB5173249.1"/>
    <property type="molecule type" value="Genomic_DNA"/>
</dbReference>
<proteinExistence type="predicted"/>
<dbReference type="RefSeq" id="WP_184663701.1">
    <property type="nucleotide sequence ID" value="NZ_JACHHB010000005.1"/>
</dbReference>
<evidence type="ECO:0000256" key="1">
    <source>
        <dbReference type="ARBA" id="ARBA00022801"/>
    </source>
</evidence>
<dbReference type="AlphaFoldDB" id="A0A840QPF6"/>
<keyword evidence="3" id="KW-0269">Exonuclease</keyword>
<keyword evidence="3" id="KW-0540">Nuclease</keyword>
<dbReference type="InterPro" id="IPR004843">
    <property type="entry name" value="Calcineurin-like_PHP"/>
</dbReference>
<evidence type="ECO:0000313" key="3">
    <source>
        <dbReference type="EMBL" id="MBB5173249.1"/>
    </source>
</evidence>
<organism evidence="3 4">
    <name type="scientific">Texcoconibacillus texcoconensis</name>
    <dbReference type="NCBI Taxonomy" id="1095777"/>
    <lineage>
        <taxon>Bacteria</taxon>
        <taxon>Bacillati</taxon>
        <taxon>Bacillota</taxon>
        <taxon>Bacilli</taxon>
        <taxon>Bacillales</taxon>
        <taxon>Bacillaceae</taxon>
        <taxon>Texcoconibacillus</taxon>
    </lineage>
</organism>
<dbReference type="Proteomes" id="UP000551878">
    <property type="component" value="Unassembled WGS sequence"/>
</dbReference>
<sequence>MNSLTFIHCADLHIDRPFKGLQSSLPDSLYNLVKKGSAISFTRIVDEAIKREVDFVVISGDLFDAEKRRIQGQLHVRNELNRLHEAKIPAYIIHGNHDPLHEQIQSLNMPENVHVFPPESDVFVYERGDGVRAYMYGFSYQSRSFTDDPLVYYKKVEDLNGYHIALLHGQERTQTGHDPYASFDLSALYSLNMDYWALGHIHKRQELSTSPPVVYPGNIQGGHRNEQGEKGAYAVALSRDDAELHFIETAPVVWETCYVPIDDLTTVEAWIDRCQQMLKPFVDAEKTYIVTVIAHGRGDLHRELVDEHGRQSLREALNEAYDEDEPSIWIDRIETQTGLHIDRESLREGDDFAADIVRLNDERLTNLDQVDELYRPLYQHRLGRKYVSTFTNEEKREILQQAEQLILSALYEEGRS</sequence>
<name>A0A840QPF6_9BACI</name>
<keyword evidence="1" id="KW-0378">Hydrolase</keyword>
<gene>
    <name evidence="3" type="ORF">HNQ41_001418</name>
</gene>
<dbReference type="PANTHER" id="PTHR30337">
    <property type="entry name" value="COMPONENT OF ATP-DEPENDENT DSDNA EXONUCLEASE"/>
    <property type="match status" value="1"/>
</dbReference>
<dbReference type="GO" id="GO:0004527">
    <property type="term" value="F:exonuclease activity"/>
    <property type="evidence" value="ECO:0007669"/>
    <property type="project" value="UniProtKB-KW"/>
</dbReference>
<dbReference type="PANTHER" id="PTHR30337:SF7">
    <property type="entry name" value="PHOSPHOESTERASE"/>
    <property type="match status" value="1"/>
</dbReference>
<dbReference type="PIRSF" id="PIRSF033091">
    <property type="entry name" value="Pesterase_YhaO"/>
    <property type="match status" value="1"/>
</dbReference>
<dbReference type="InterPro" id="IPR041796">
    <property type="entry name" value="Mre11_N"/>
</dbReference>